<evidence type="ECO:0000313" key="2">
    <source>
        <dbReference type="Proteomes" id="UP001464891"/>
    </source>
</evidence>
<organism evidence="1 2">
    <name type="scientific">Trichocoleus desertorum GB2-A4</name>
    <dbReference type="NCBI Taxonomy" id="2933944"/>
    <lineage>
        <taxon>Bacteria</taxon>
        <taxon>Bacillati</taxon>
        <taxon>Cyanobacteriota</taxon>
        <taxon>Cyanophyceae</taxon>
        <taxon>Leptolyngbyales</taxon>
        <taxon>Trichocoleusaceae</taxon>
        <taxon>Trichocoleus</taxon>
    </lineage>
</organism>
<protein>
    <submittedName>
        <fullName evidence="1">Uncharacterized protein</fullName>
    </submittedName>
</protein>
<comment type="caution">
    <text evidence="1">The sequence shown here is derived from an EMBL/GenBank/DDBJ whole genome shotgun (WGS) entry which is preliminary data.</text>
</comment>
<reference evidence="1 2" key="1">
    <citation type="submission" date="2022-04" db="EMBL/GenBank/DDBJ databases">
        <title>Positive selection, recombination, and allopatry shape intraspecific diversity of widespread and dominant cyanobacteria.</title>
        <authorList>
            <person name="Wei J."/>
            <person name="Shu W."/>
            <person name="Hu C."/>
        </authorList>
    </citation>
    <scope>NUCLEOTIDE SEQUENCE [LARGE SCALE GENOMIC DNA]</scope>
    <source>
        <strain evidence="1 2">GB2-A4</strain>
    </source>
</reference>
<evidence type="ECO:0000313" key="1">
    <source>
        <dbReference type="EMBL" id="MEP0819967.1"/>
    </source>
</evidence>
<name>A0ABV0JDY4_9CYAN</name>
<dbReference type="EMBL" id="JAMPKM010000018">
    <property type="protein sequence ID" value="MEP0819967.1"/>
    <property type="molecule type" value="Genomic_DNA"/>
</dbReference>
<dbReference type="RefSeq" id="WP_190442565.1">
    <property type="nucleotide sequence ID" value="NZ_JAMPKM010000018.1"/>
</dbReference>
<gene>
    <name evidence="1" type="ORF">NC998_22950</name>
</gene>
<sequence>MDTYQLLAYRQLGLTQFQQLLLNLPEKASETDYFVDRVIRNLSNLPSRPETVLPYVGLYGAKLDLDEYREYRDVAASRLFELVMRLPSMHEVDAEIDKYIRVLSNLPERGLAVEPYVRLFVLRSLNDQPDALQIAQDFSATQQFVTAEQLIQIAGTNELESRIRALTLGMNATLAKFNINTNQRISPFLVQVMHESGVPLALRNLGTD</sequence>
<accession>A0ABV0JDY4</accession>
<keyword evidence="2" id="KW-1185">Reference proteome</keyword>
<proteinExistence type="predicted"/>
<dbReference type="Proteomes" id="UP001464891">
    <property type="component" value="Unassembled WGS sequence"/>
</dbReference>